<feature type="compositionally biased region" description="Low complexity" evidence="1">
    <location>
        <begin position="135"/>
        <end position="144"/>
    </location>
</feature>
<dbReference type="InterPro" id="IPR003115">
    <property type="entry name" value="ParB_N"/>
</dbReference>
<dbReference type="InterPro" id="IPR036086">
    <property type="entry name" value="ParB/Sulfiredoxin_sf"/>
</dbReference>
<keyword evidence="4" id="KW-1185">Reference proteome</keyword>
<dbReference type="SUPFAM" id="SSF110849">
    <property type="entry name" value="ParB/Sulfiredoxin"/>
    <property type="match status" value="1"/>
</dbReference>
<accession>A0ABR9JIV8</accession>
<feature type="compositionally biased region" description="Basic and acidic residues" evidence="1">
    <location>
        <begin position="145"/>
        <end position="156"/>
    </location>
</feature>
<dbReference type="SMART" id="SM00470">
    <property type="entry name" value="ParB"/>
    <property type="match status" value="1"/>
</dbReference>
<dbReference type="EMBL" id="JADBDZ010000001">
    <property type="protein sequence ID" value="MBE1530486.1"/>
    <property type="molecule type" value="Genomic_DNA"/>
</dbReference>
<dbReference type="Gene3D" id="3.90.1530.10">
    <property type="entry name" value="Conserved hypothetical protein from pyrococcus furiosus pfu- 392566-001, ParB domain"/>
    <property type="match status" value="1"/>
</dbReference>
<evidence type="ECO:0000259" key="2">
    <source>
        <dbReference type="SMART" id="SM00470"/>
    </source>
</evidence>
<sequence>MVRLELTALKTSESARRGGIDAEHVERLAAVREELPPIIVHRPTMAVIDGRHRVRAAALRGATTITARLFQGDGDDAFVLAVRANVAHGLPLPMADRKRAAERIIASHPQWSDRMIASVTGMAPGTVAEIRRRAGGAPAAVRVGQDGRSRPVDGAERRRRASELISSNPDMSLRQVARAVGISPETVRDVRNRLHRGEDPLATGRPAAARDSAPAPAAVPLTLRAGRAAAVPPRWSADQGAAVQRLRTDPALRLSETGRRLLMLLSLHTVKPGEWEALIDGVPTHCGAVVAQLARDCAQRWAEFAVSVERQLPDAS</sequence>
<comment type="caution">
    <text evidence="3">The sequence shown here is derived from an EMBL/GenBank/DDBJ whole genome shotgun (WGS) entry which is preliminary data.</text>
</comment>
<protein>
    <submittedName>
        <fullName evidence="3">ParB-like chromosome segregation protein Spo0J</fullName>
    </submittedName>
</protein>
<feature type="domain" description="ParB-like N-terminal" evidence="2">
    <location>
        <begin position="2"/>
        <end position="86"/>
    </location>
</feature>
<reference evidence="3 4" key="1">
    <citation type="submission" date="2020-10" db="EMBL/GenBank/DDBJ databases">
        <title>Sequencing the genomes of 1000 actinobacteria strains.</title>
        <authorList>
            <person name="Klenk H.-P."/>
        </authorList>
    </citation>
    <scope>NUCLEOTIDE SEQUENCE [LARGE SCALE GENOMIC DNA]</scope>
    <source>
        <strain evidence="3 4">DSM 46744</strain>
    </source>
</reference>
<organism evidence="3 4">
    <name type="scientific">Actinomadura algeriensis</name>
    <dbReference type="NCBI Taxonomy" id="1679523"/>
    <lineage>
        <taxon>Bacteria</taxon>
        <taxon>Bacillati</taxon>
        <taxon>Actinomycetota</taxon>
        <taxon>Actinomycetes</taxon>
        <taxon>Streptosporangiales</taxon>
        <taxon>Thermomonosporaceae</taxon>
        <taxon>Actinomadura</taxon>
    </lineage>
</organism>
<evidence type="ECO:0000313" key="3">
    <source>
        <dbReference type="EMBL" id="MBE1530486.1"/>
    </source>
</evidence>
<feature type="region of interest" description="Disordered" evidence="1">
    <location>
        <begin position="135"/>
        <end position="161"/>
    </location>
</feature>
<evidence type="ECO:0000256" key="1">
    <source>
        <dbReference type="SAM" id="MobiDB-lite"/>
    </source>
</evidence>
<name>A0ABR9JIV8_9ACTN</name>
<dbReference type="Proteomes" id="UP000627838">
    <property type="component" value="Unassembled WGS sequence"/>
</dbReference>
<proteinExistence type="predicted"/>
<gene>
    <name evidence="3" type="ORF">H4W34_000319</name>
</gene>
<evidence type="ECO:0000313" key="4">
    <source>
        <dbReference type="Proteomes" id="UP000627838"/>
    </source>
</evidence>